<dbReference type="InterPro" id="IPR009057">
    <property type="entry name" value="Homeodomain-like_sf"/>
</dbReference>
<gene>
    <name evidence="8" type="ORF">TVAG_183430</name>
</gene>
<dbReference type="OrthoDB" id="2143914at2759"/>
<dbReference type="GO" id="GO:0000978">
    <property type="term" value="F:RNA polymerase II cis-regulatory region sequence-specific DNA binding"/>
    <property type="evidence" value="ECO:0000318"/>
    <property type="project" value="GO_Central"/>
</dbReference>
<evidence type="ECO:0000256" key="3">
    <source>
        <dbReference type="ARBA" id="ARBA00023163"/>
    </source>
</evidence>
<keyword evidence="2 8" id="KW-0238">DNA-binding</keyword>
<feature type="domain" description="Myb-like" evidence="6">
    <location>
        <begin position="53"/>
        <end position="103"/>
    </location>
</feature>
<feature type="region of interest" description="Disordered" evidence="5">
    <location>
        <begin position="91"/>
        <end position="133"/>
    </location>
</feature>
<dbReference type="PROSITE" id="PS51294">
    <property type="entry name" value="HTH_MYB"/>
    <property type="match status" value="2"/>
</dbReference>
<proteinExistence type="predicted"/>
<dbReference type="CDD" id="cd00167">
    <property type="entry name" value="SANT"/>
    <property type="match status" value="2"/>
</dbReference>
<feature type="domain" description="Myb-like" evidence="6">
    <location>
        <begin position="1"/>
        <end position="52"/>
    </location>
</feature>
<feature type="compositionally biased region" description="Basic and acidic residues" evidence="5">
    <location>
        <begin position="104"/>
        <end position="116"/>
    </location>
</feature>
<evidence type="ECO:0000313" key="9">
    <source>
        <dbReference type="Proteomes" id="UP000001542"/>
    </source>
</evidence>
<keyword evidence="1" id="KW-0805">Transcription regulation</keyword>
<evidence type="ECO:0000313" key="8">
    <source>
        <dbReference type="EMBL" id="EAY23107.1"/>
    </source>
</evidence>
<dbReference type="Gene3D" id="1.10.10.60">
    <property type="entry name" value="Homeodomain-like"/>
    <property type="match status" value="2"/>
</dbReference>
<keyword evidence="3" id="KW-0804">Transcription</keyword>
<dbReference type="eggNOG" id="KOG0048">
    <property type="taxonomic scope" value="Eukaryota"/>
</dbReference>
<evidence type="ECO:0000256" key="4">
    <source>
        <dbReference type="ARBA" id="ARBA00023242"/>
    </source>
</evidence>
<reference evidence="8" key="2">
    <citation type="journal article" date="2007" name="Science">
        <title>Draft genome sequence of the sexually transmitted pathogen Trichomonas vaginalis.</title>
        <authorList>
            <person name="Carlton J.M."/>
            <person name="Hirt R.P."/>
            <person name="Silva J.C."/>
            <person name="Delcher A.L."/>
            <person name="Schatz M."/>
            <person name="Zhao Q."/>
            <person name="Wortman J.R."/>
            <person name="Bidwell S.L."/>
            <person name="Alsmark U.C.M."/>
            <person name="Besteiro S."/>
            <person name="Sicheritz-Ponten T."/>
            <person name="Noel C.J."/>
            <person name="Dacks J.B."/>
            <person name="Foster P.G."/>
            <person name="Simillion C."/>
            <person name="Van de Peer Y."/>
            <person name="Miranda-Saavedra D."/>
            <person name="Barton G.J."/>
            <person name="Westrop G.D."/>
            <person name="Mueller S."/>
            <person name="Dessi D."/>
            <person name="Fiori P.L."/>
            <person name="Ren Q."/>
            <person name="Paulsen I."/>
            <person name="Zhang H."/>
            <person name="Bastida-Corcuera F.D."/>
            <person name="Simoes-Barbosa A."/>
            <person name="Brown M.T."/>
            <person name="Hayes R.D."/>
            <person name="Mukherjee M."/>
            <person name="Okumura C.Y."/>
            <person name="Schneider R."/>
            <person name="Smith A.J."/>
            <person name="Vanacova S."/>
            <person name="Villalvazo M."/>
            <person name="Haas B.J."/>
            <person name="Pertea M."/>
            <person name="Feldblyum T.V."/>
            <person name="Utterback T.R."/>
            <person name="Shu C.L."/>
            <person name="Osoegawa K."/>
            <person name="de Jong P.J."/>
            <person name="Hrdy I."/>
            <person name="Horvathova L."/>
            <person name="Zubacova Z."/>
            <person name="Dolezal P."/>
            <person name="Malik S.B."/>
            <person name="Logsdon J.M. Jr."/>
            <person name="Henze K."/>
            <person name="Gupta A."/>
            <person name="Wang C.C."/>
            <person name="Dunne R.L."/>
            <person name="Upcroft J.A."/>
            <person name="Upcroft P."/>
            <person name="White O."/>
            <person name="Salzberg S.L."/>
            <person name="Tang P."/>
            <person name="Chiu C.-H."/>
            <person name="Lee Y.-S."/>
            <person name="Embley T.M."/>
            <person name="Coombs G.H."/>
            <person name="Mottram J.C."/>
            <person name="Tachezy J."/>
            <person name="Fraser-Liggett C.M."/>
            <person name="Johnson P.J."/>
        </authorList>
    </citation>
    <scope>NUCLEOTIDE SEQUENCE [LARGE SCALE GENOMIC DNA]</scope>
    <source>
        <strain evidence="8">G3</strain>
    </source>
</reference>
<dbReference type="PANTHER" id="PTHR46621">
    <property type="entry name" value="SNRNA-ACTIVATING PROTEIN COMPLEX SUBUNIT 4"/>
    <property type="match status" value="1"/>
</dbReference>
<feature type="domain" description="HTH myb-type" evidence="7">
    <location>
        <begin position="1"/>
        <end position="56"/>
    </location>
</feature>
<dbReference type="VEuPathDB" id="TrichDB:TVAGG3_0771120"/>
<dbReference type="Pfam" id="PF13921">
    <property type="entry name" value="Myb_DNA-bind_6"/>
    <property type="match status" value="1"/>
</dbReference>
<dbReference type="SMR" id="A2D981"/>
<dbReference type="RefSeq" id="XP_001584093.1">
    <property type="nucleotide sequence ID" value="XM_001584043.1"/>
</dbReference>
<dbReference type="Proteomes" id="UP000001542">
    <property type="component" value="Unassembled WGS sequence"/>
</dbReference>
<evidence type="ECO:0000256" key="1">
    <source>
        <dbReference type="ARBA" id="ARBA00023015"/>
    </source>
</evidence>
<name>A2D981_TRIV3</name>
<dbReference type="SUPFAM" id="SSF46689">
    <property type="entry name" value="Homeodomain-like"/>
    <property type="match status" value="1"/>
</dbReference>
<dbReference type="InterPro" id="IPR051575">
    <property type="entry name" value="Myb-like_DNA-bd"/>
</dbReference>
<dbReference type="KEGG" id="tva:5468666"/>
<dbReference type="GO" id="GO:0005634">
    <property type="term" value="C:nucleus"/>
    <property type="evidence" value="ECO:0000318"/>
    <property type="project" value="GO_Central"/>
</dbReference>
<dbReference type="InParanoid" id="A2D981"/>
<dbReference type="GO" id="GO:0006355">
    <property type="term" value="P:regulation of DNA-templated transcription"/>
    <property type="evidence" value="ECO:0000318"/>
    <property type="project" value="GO_Central"/>
</dbReference>
<dbReference type="FunFam" id="1.10.10.60:FF:000016">
    <property type="entry name" value="Transcriptional activator Myb isoform A"/>
    <property type="match status" value="1"/>
</dbReference>
<evidence type="ECO:0000259" key="6">
    <source>
        <dbReference type="PROSITE" id="PS50090"/>
    </source>
</evidence>
<dbReference type="InterPro" id="IPR001005">
    <property type="entry name" value="SANT/Myb"/>
</dbReference>
<dbReference type="SMART" id="SM00717">
    <property type="entry name" value="SANT"/>
    <property type="match status" value="2"/>
</dbReference>
<organism evidence="8 9">
    <name type="scientific">Trichomonas vaginalis (strain ATCC PRA-98 / G3)</name>
    <dbReference type="NCBI Taxonomy" id="412133"/>
    <lineage>
        <taxon>Eukaryota</taxon>
        <taxon>Metamonada</taxon>
        <taxon>Parabasalia</taxon>
        <taxon>Trichomonadida</taxon>
        <taxon>Trichomonadidae</taxon>
        <taxon>Trichomonas</taxon>
    </lineage>
</organism>
<reference evidence="8" key="1">
    <citation type="submission" date="2006-10" db="EMBL/GenBank/DDBJ databases">
        <authorList>
            <person name="Amadeo P."/>
            <person name="Zhao Q."/>
            <person name="Wortman J."/>
            <person name="Fraser-Liggett C."/>
            <person name="Carlton J."/>
        </authorList>
    </citation>
    <scope>NUCLEOTIDE SEQUENCE</scope>
    <source>
        <strain evidence="8">G3</strain>
    </source>
</reference>
<dbReference type="PROSITE" id="PS50090">
    <property type="entry name" value="MYB_LIKE"/>
    <property type="match status" value="2"/>
</dbReference>
<sequence length="161" mass="18848">MSNVRKIKFTPEEDEKLKKLIKQLGTRDWEVISIEMKTRTSRQCRDRWNNYLCPNLSNDPFTEDEDQLLLQLFEKYGPKWKKIGSYFPKRSTNRLRGHLASLQKKKEQIPPKKQEDSQFPSPSPDPLAQFKAMFSSNNDPNLAALLQMDVDPFADLSIIEM</sequence>
<dbReference type="AlphaFoldDB" id="A2D981"/>
<keyword evidence="9" id="KW-1185">Reference proteome</keyword>
<dbReference type="STRING" id="5722.A2D981"/>
<keyword evidence="4" id="KW-0539">Nucleus</keyword>
<dbReference type="VEuPathDB" id="TrichDB:TVAG_183430"/>
<feature type="domain" description="HTH myb-type" evidence="7">
    <location>
        <begin position="60"/>
        <end position="107"/>
    </location>
</feature>
<dbReference type="InterPro" id="IPR017930">
    <property type="entry name" value="Myb_dom"/>
</dbReference>
<dbReference type="PANTHER" id="PTHR46621:SF1">
    <property type="entry name" value="SNRNA-ACTIVATING PROTEIN COMPLEX SUBUNIT 4"/>
    <property type="match status" value="1"/>
</dbReference>
<accession>A2D981</accession>
<evidence type="ECO:0000256" key="5">
    <source>
        <dbReference type="SAM" id="MobiDB-lite"/>
    </source>
</evidence>
<evidence type="ECO:0000256" key="2">
    <source>
        <dbReference type="ARBA" id="ARBA00023125"/>
    </source>
</evidence>
<evidence type="ECO:0000259" key="7">
    <source>
        <dbReference type="PROSITE" id="PS51294"/>
    </source>
</evidence>
<dbReference type="GO" id="GO:0000981">
    <property type="term" value="F:DNA-binding transcription factor activity, RNA polymerase II-specific"/>
    <property type="evidence" value="ECO:0000318"/>
    <property type="project" value="GO_Central"/>
</dbReference>
<protein>
    <submittedName>
        <fullName evidence="8">Myb-like DNA-binding domain containing protein</fullName>
    </submittedName>
</protein>
<dbReference type="EMBL" id="DS113180">
    <property type="protein sequence ID" value="EAY23107.1"/>
    <property type="molecule type" value="Genomic_DNA"/>
</dbReference>